<feature type="coiled-coil region" evidence="1">
    <location>
        <begin position="447"/>
        <end position="481"/>
    </location>
</feature>
<dbReference type="HOGENOM" id="CLU_448835_0_0_4"/>
<evidence type="ECO:0000313" key="3">
    <source>
        <dbReference type="EMBL" id="ABA51732.1"/>
    </source>
</evidence>
<dbReference type="AlphaFoldDB" id="Q3JM52"/>
<accession>Q3JM52</accession>
<name>Q3JM52_BURP1</name>
<protein>
    <submittedName>
        <fullName evidence="3">Uncharacterized protein</fullName>
    </submittedName>
</protein>
<dbReference type="EMBL" id="CP000125">
    <property type="protein sequence ID" value="ABA51732.1"/>
    <property type="molecule type" value="Genomic_DNA"/>
</dbReference>
<feature type="region of interest" description="Disordered" evidence="2">
    <location>
        <begin position="534"/>
        <end position="561"/>
    </location>
</feature>
<sequence length="608" mass="68453">MTFRSHGRLSVFDWRAERREPRVASRASLQHARQPCERDVDRRRVDAAIPEQDARLGRAVRVERRDAVQVDVGVAGGVERRALVDTRGEARGQMNAGRGNHGPQPVRQRAVQVRGEQPAARVVVAMDAPQMAGERAVGDEPRERRLRERARVPVDDLLGLAQREVQRARRHRVADAQFRKQRLRERADVRDEPRAIEAFQRLQRPALEAEFAVVIVFDDHRAPPLRPFEQRDAPLEAHRHAERELVRRRHVDEARVVRQLRDAEPVRVDRHADHARAERRERRAGGWVAGLFDGDDVARAHEHACEQIERLLRALRDDHVPPVARHRAAEADVARDRVAQLGLARGVAIVAAAARLRAQRVLDAAPPVVPWKMHLVGDAAAEVERERRVRRRHRQPGRHVGPARVRTGERGVAAIGARRLRPRAGAVRRGLARAGHARQAARDERAVAGAREQKAFTRKALERVERRLARYAELARELARRRQPRAGGEASVDDGRAQLPIDLAGEVAAIAEADLKIHGMVTRASDEFAILARRRRPMRHARRTPPSEAGAPARTQDAARPATCSAAGAKRFAAPAEWNLVNRNVSQNPTISQWQAIFVIDLKIKLMK</sequence>
<evidence type="ECO:0000313" key="4">
    <source>
        <dbReference type="Proteomes" id="UP000002700"/>
    </source>
</evidence>
<dbReference type="EnsemblBacteria" id="ABA51732">
    <property type="protein sequence ID" value="ABA51732"/>
    <property type="gene ID" value="BURPS1710b_A0193"/>
</dbReference>
<evidence type="ECO:0000256" key="1">
    <source>
        <dbReference type="SAM" id="Coils"/>
    </source>
</evidence>
<evidence type="ECO:0000256" key="2">
    <source>
        <dbReference type="SAM" id="MobiDB-lite"/>
    </source>
</evidence>
<reference evidence="3 4" key="1">
    <citation type="submission" date="2005-09" db="EMBL/GenBank/DDBJ databases">
        <authorList>
            <person name="Woods D.E."/>
            <person name="Nierman W.C."/>
        </authorList>
    </citation>
    <scope>NUCLEOTIDE SEQUENCE [LARGE SCALE GENOMIC DNA]</scope>
    <source>
        <strain evidence="3 4">1710b</strain>
    </source>
</reference>
<organism evidence="3 4">
    <name type="scientific">Burkholderia pseudomallei (strain 1710b)</name>
    <dbReference type="NCBI Taxonomy" id="320372"/>
    <lineage>
        <taxon>Bacteria</taxon>
        <taxon>Pseudomonadati</taxon>
        <taxon>Pseudomonadota</taxon>
        <taxon>Betaproteobacteria</taxon>
        <taxon>Burkholderiales</taxon>
        <taxon>Burkholderiaceae</taxon>
        <taxon>Burkholderia</taxon>
        <taxon>pseudomallei group</taxon>
    </lineage>
</organism>
<proteinExistence type="predicted"/>
<gene>
    <name evidence="3" type="ordered locus">BURPS1710b_A0193</name>
</gene>
<dbReference type="Proteomes" id="UP000002700">
    <property type="component" value="Chromosome II"/>
</dbReference>
<feature type="compositionally biased region" description="Basic residues" evidence="2">
    <location>
        <begin position="534"/>
        <end position="543"/>
    </location>
</feature>
<keyword evidence="1" id="KW-0175">Coiled coil</keyword>
<dbReference type="KEGG" id="bpm:BURPS1710b_A0193"/>